<dbReference type="PANTHER" id="PTHR12668:SF15">
    <property type="entry name" value="UPF0136 DOMAIN PROTEIN (AFU_ORTHOLOGUE AFUA_1G03720)"/>
    <property type="match status" value="1"/>
</dbReference>
<keyword evidence="5 6" id="KW-0472">Membrane</keyword>
<dbReference type="InterPro" id="IPR044890">
    <property type="entry name" value="TMEM14_sf"/>
</dbReference>
<protein>
    <submittedName>
        <fullName evidence="7">Transmembrane 14 domain-containing protein</fullName>
    </submittedName>
</protein>
<evidence type="ECO:0000313" key="8">
    <source>
        <dbReference type="Proteomes" id="UP000663419"/>
    </source>
</evidence>
<evidence type="ECO:0000256" key="2">
    <source>
        <dbReference type="ARBA" id="ARBA00007590"/>
    </source>
</evidence>
<gene>
    <name evidence="7" type="ORF">I7I53_04958</name>
</gene>
<reference evidence="7" key="1">
    <citation type="submission" date="2021-01" db="EMBL/GenBank/DDBJ databases">
        <title>Chromosome-level genome assembly of a human fungal pathogen reveals clustering of transcriptionally co-regulated genes.</title>
        <authorList>
            <person name="Voorhies M."/>
            <person name="Cohen S."/>
            <person name="Shea T.P."/>
            <person name="Petrus S."/>
            <person name="Munoz J.F."/>
            <person name="Poplawski S."/>
            <person name="Goldman W.E."/>
            <person name="Michael T."/>
            <person name="Cuomo C.A."/>
            <person name="Sil A."/>
            <person name="Beyhan S."/>
        </authorList>
    </citation>
    <scope>NUCLEOTIDE SEQUENCE</scope>
    <source>
        <strain evidence="7">H88</strain>
    </source>
</reference>
<feature type="transmembrane region" description="Helical" evidence="6">
    <location>
        <begin position="32"/>
        <end position="50"/>
    </location>
</feature>
<comment type="similarity">
    <text evidence="2">Belongs to the TMEM14 family.</text>
</comment>
<dbReference type="Gene3D" id="1.10.10.1740">
    <property type="entry name" value="Transmembrane protein 14-like"/>
    <property type="match status" value="1"/>
</dbReference>
<name>A0A8A1LQZ4_AJEC8</name>
<evidence type="ECO:0000256" key="3">
    <source>
        <dbReference type="ARBA" id="ARBA00022692"/>
    </source>
</evidence>
<dbReference type="AlphaFoldDB" id="A0A8A1LQZ4"/>
<dbReference type="Pfam" id="PF03647">
    <property type="entry name" value="Tmemb_14"/>
    <property type="match status" value="1"/>
</dbReference>
<dbReference type="VEuPathDB" id="FungiDB:I7I53_04958"/>
<evidence type="ECO:0000256" key="5">
    <source>
        <dbReference type="ARBA" id="ARBA00023136"/>
    </source>
</evidence>
<dbReference type="InterPro" id="IPR005349">
    <property type="entry name" value="TMEM14"/>
</dbReference>
<proteinExistence type="inferred from homology"/>
<dbReference type="Proteomes" id="UP000663419">
    <property type="component" value="Chromosome 5"/>
</dbReference>
<dbReference type="GO" id="GO:0016020">
    <property type="term" value="C:membrane"/>
    <property type="evidence" value="ECO:0007669"/>
    <property type="project" value="UniProtKB-SubCell"/>
</dbReference>
<evidence type="ECO:0000256" key="4">
    <source>
        <dbReference type="ARBA" id="ARBA00022989"/>
    </source>
</evidence>
<evidence type="ECO:0000256" key="6">
    <source>
        <dbReference type="SAM" id="Phobius"/>
    </source>
</evidence>
<accession>A0A8A1LQZ4</accession>
<sequence>MLSSQSVHNSAAALSVLTSCGGIIGFARTGSIASIAAGLCVGAIYAFSYFRFHSQQSHGEELSLIASVMLAGSSIPRALKTRKPVPVSLSLMATYGLIVFWLAYKGKRAS</sequence>
<organism evidence="7 8">
    <name type="scientific">Ajellomyces capsulatus (strain H88)</name>
    <name type="common">Darling's disease fungus</name>
    <name type="synonym">Histoplasma capsulatum</name>
    <dbReference type="NCBI Taxonomy" id="544711"/>
    <lineage>
        <taxon>Eukaryota</taxon>
        <taxon>Fungi</taxon>
        <taxon>Dikarya</taxon>
        <taxon>Ascomycota</taxon>
        <taxon>Pezizomycotina</taxon>
        <taxon>Eurotiomycetes</taxon>
        <taxon>Eurotiomycetidae</taxon>
        <taxon>Onygenales</taxon>
        <taxon>Ajellomycetaceae</taxon>
        <taxon>Histoplasma</taxon>
    </lineage>
</organism>
<evidence type="ECO:0000256" key="1">
    <source>
        <dbReference type="ARBA" id="ARBA00004370"/>
    </source>
</evidence>
<keyword evidence="4 6" id="KW-1133">Transmembrane helix</keyword>
<dbReference type="PANTHER" id="PTHR12668">
    <property type="entry name" value="TRANSMEMBRANE PROTEIN 14, 15"/>
    <property type="match status" value="1"/>
</dbReference>
<keyword evidence="3 6" id="KW-0812">Transmembrane</keyword>
<dbReference type="EMBL" id="CP069106">
    <property type="protein sequence ID" value="QSS56678.1"/>
    <property type="molecule type" value="Genomic_DNA"/>
</dbReference>
<feature type="transmembrane region" description="Helical" evidence="6">
    <location>
        <begin position="85"/>
        <end position="104"/>
    </location>
</feature>
<comment type="subcellular location">
    <subcellularLocation>
        <location evidence="1">Membrane</location>
    </subcellularLocation>
</comment>
<evidence type="ECO:0000313" key="7">
    <source>
        <dbReference type="EMBL" id="QSS56678.1"/>
    </source>
</evidence>
<feature type="transmembrane region" description="Helical" evidence="6">
    <location>
        <begin position="7"/>
        <end position="26"/>
    </location>
</feature>